<proteinExistence type="predicted"/>
<evidence type="ECO:0000313" key="1">
    <source>
        <dbReference type="EMBL" id="MCE2055990.1"/>
    </source>
</evidence>
<sequence length="58" mass="6255">AAQGASNNCVLPWGPCFIHRPTLCLNDYVEACRVILKSAHLQTSFILGMALLIRSGAL</sequence>
<dbReference type="EMBL" id="JACEIK010006624">
    <property type="protein sequence ID" value="MCE2055990.1"/>
    <property type="molecule type" value="Genomic_DNA"/>
</dbReference>
<evidence type="ECO:0000313" key="2">
    <source>
        <dbReference type="Proteomes" id="UP000823775"/>
    </source>
</evidence>
<feature type="non-terminal residue" evidence="1">
    <location>
        <position position="1"/>
    </location>
</feature>
<protein>
    <submittedName>
        <fullName evidence="1">Uncharacterized protein</fullName>
    </submittedName>
</protein>
<comment type="caution">
    <text evidence="1">The sequence shown here is derived from an EMBL/GenBank/DDBJ whole genome shotgun (WGS) entry which is preliminary data.</text>
</comment>
<keyword evidence="2" id="KW-1185">Reference proteome</keyword>
<organism evidence="1 2">
    <name type="scientific">Datura stramonium</name>
    <name type="common">Jimsonweed</name>
    <name type="synonym">Common thornapple</name>
    <dbReference type="NCBI Taxonomy" id="4076"/>
    <lineage>
        <taxon>Eukaryota</taxon>
        <taxon>Viridiplantae</taxon>
        <taxon>Streptophyta</taxon>
        <taxon>Embryophyta</taxon>
        <taxon>Tracheophyta</taxon>
        <taxon>Spermatophyta</taxon>
        <taxon>Magnoliopsida</taxon>
        <taxon>eudicotyledons</taxon>
        <taxon>Gunneridae</taxon>
        <taxon>Pentapetalae</taxon>
        <taxon>asterids</taxon>
        <taxon>lamiids</taxon>
        <taxon>Solanales</taxon>
        <taxon>Solanaceae</taxon>
        <taxon>Solanoideae</taxon>
        <taxon>Datureae</taxon>
        <taxon>Datura</taxon>
    </lineage>
</organism>
<accession>A0ABS8W4A0</accession>
<name>A0ABS8W4A0_DATST</name>
<reference evidence="1 2" key="1">
    <citation type="journal article" date="2021" name="BMC Genomics">
        <title>Datura genome reveals duplications of psychoactive alkaloid biosynthetic genes and high mutation rate following tissue culture.</title>
        <authorList>
            <person name="Rajewski A."/>
            <person name="Carter-House D."/>
            <person name="Stajich J."/>
            <person name="Litt A."/>
        </authorList>
    </citation>
    <scope>NUCLEOTIDE SEQUENCE [LARGE SCALE GENOMIC DNA]</scope>
    <source>
        <strain evidence="1">AR-01</strain>
    </source>
</reference>
<gene>
    <name evidence="1" type="ORF">HAX54_043895</name>
</gene>
<dbReference type="Proteomes" id="UP000823775">
    <property type="component" value="Unassembled WGS sequence"/>
</dbReference>